<dbReference type="Pfam" id="PF00082">
    <property type="entry name" value="Peptidase_S8"/>
    <property type="match status" value="1"/>
</dbReference>
<name>A0AAP9Y6T0_9ACTO</name>
<dbReference type="InterPro" id="IPR015500">
    <property type="entry name" value="Peptidase_S8_subtilisin-rel"/>
</dbReference>
<keyword evidence="2 5" id="KW-0645">Protease</keyword>
<dbReference type="PROSITE" id="PS51892">
    <property type="entry name" value="SUBTILASE"/>
    <property type="match status" value="1"/>
</dbReference>
<dbReference type="GO" id="GO:0004252">
    <property type="term" value="F:serine-type endopeptidase activity"/>
    <property type="evidence" value="ECO:0007669"/>
    <property type="project" value="UniProtKB-UniRule"/>
</dbReference>
<proteinExistence type="inferred from homology"/>
<keyword evidence="3 5" id="KW-0378">Hydrolase</keyword>
<evidence type="ECO:0000313" key="9">
    <source>
        <dbReference type="Proteomes" id="UP000595220"/>
    </source>
</evidence>
<dbReference type="InterPro" id="IPR000209">
    <property type="entry name" value="Peptidase_S8/S53_dom"/>
</dbReference>
<evidence type="ECO:0000256" key="1">
    <source>
        <dbReference type="ARBA" id="ARBA00011073"/>
    </source>
</evidence>
<feature type="domain" description="Peptidase S8/S53" evidence="7">
    <location>
        <begin position="80"/>
        <end position="328"/>
    </location>
</feature>
<comment type="similarity">
    <text evidence="1 5">Belongs to the peptidase S8 family.</text>
</comment>
<organism evidence="8 9">
    <name type="scientific">Schaalia meyeri</name>
    <dbReference type="NCBI Taxonomy" id="52773"/>
    <lineage>
        <taxon>Bacteria</taxon>
        <taxon>Bacillati</taxon>
        <taxon>Actinomycetota</taxon>
        <taxon>Actinomycetes</taxon>
        <taxon>Actinomycetales</taxon>
        <taxon>Actinomycetaceae</taxon>
        <taxon>Schaalia</taxon>
    </lineage>
</organism>
<dbReference type="PANTHER" id="PTHR43806:SF11">
    <property type="entry name" value="CEREVISIN-RELATED"/>
    <property type="match status" value="1"/>
</dbReference>
<evidence type="ECO:0000313" key="8">
    <source>
        <dbReference type="EMBL" id="QQC43873.1"/>
    </source>
</evidence>
<evidence type="ECO:0000256" key="2">
    <source>
        <dbReference type="ARBA" id="ARBA00022670"/>
    </source>
</evidence>
<feature type="active site" description="Charge relay system" evidence="5">
    <location>
        <position position="121"/>
    </location>
</feature>
<keyword evidence="4 5" id="KW-0720">Serine protease</keyword>
<evidence type="ECO:0000256" key="5">
    <source>
        <dbReference type="PROSITE-ProRule" id="PRU01240"/>
    </source>
</evidence>
<dbReference type="GO" id="GO:0006508">
    <property type="term" value="P:proteolysis"/>
    <property type="evidence" value="ECO:0007669"/>
    <property type="project" value="UniProtKB-KW"/>
</dbReference>
<feature type="region of interest" description="Disordered" evidence="6">
    <location>
        <begin position="335"/>
        <end position="373"/>
    </location>
</feature>
<dbReference type="PROSITE" id="PS00138">
    <property type="entry name" value="SUBTILASE_SER"/>
    <property type="match status" value="1"/>
</dbReference>
<evidence type="ECO:0000256" key="4">
    <source>
        <dbReference type="ARBA" id="ARBA00022825"/>
    </source>
</evidence>
<feature type="active site" description="Charge relay system" evidence="5">
    <location>
        <position position="281"/>
    </location>
</feature>
<evidence type="ECO:0000259" key="7">
    <source>
        <dbReference type="Pfam" id="PF00082"/>
    </source>
</evidence>
<feature type="active site" description="Charge relay system" evidence="5">
    <location>
        <position position="89"/>
    </location>
</feature>
<dbReference type="Gene3D" id="3.40.50.200">
    <property type="entry name" value="Peptidase S8/S53 domain"/>
    <property type="match status" value="1"/>
</dbReference>
<accession>A0AAP9Y6T0</accession>
<sequence length="413" mass="43395">MGSSPMVNPMHVFTPRPPRLVSGWVGRAARVLTAAASVLALAVGALVLVPASARADDVITTQEYFSYYHLDTARAKGYTGKGVTIALIDGPVDTSAPELKGANITDKSRCTIEASASNRTHGTAMASFLVSRDYGVAPDATLHTYQVANKSSVSSGSCSAGGKPLATFSKLINQAIDDGAQIISISQGGAHDDSDETKWTIAHAMSRGVIVVASAGNEGRDENDTHLGRWSGVVGVSAITSDGKFAKYSSWGNGVTTAAIGGPATVRSYSEGKNVEETGTSISTPLVAGMLALARQKWPEATANQTLQVLTHTGLNPNHQWDKYTGYGAIDGGALVNTDPSQYPDENPLAQKEGGSKPTTSEVQDYADGLIPPPTNFTLDASYSYRGTDETLLWLPENATPIHLGTSPKYHRK</sequence>
<evidence type="ECO:0000256" key="6">
    <source>
        <dbReference type="SAM" id="MobiDB-lite"/>
    </source>
</evidence>
<dbReference type="Proteomes" id="UP000595220">
    <property type="component" value="Chromosome"/>
</dbReference>
<dbReference type="PRINTS" id="PR00723">
    <property type="entry name" value="SUBTILISIN"/>
</dbReference>
<dbReference type="SUPFAM" id="SSF52743">
    <property type="entry name" value="Subtilisin-like"/>
    <property type="match status" value="1"/>
</dbReference>
<dbReference type="AlphaFoldDB" id="A0AAP9Y6T0"/>
<gene>
    <name evidence="8" type="ORF">I6H42_00025</name>
</gene>
<dbReference type="PANTHER" id="PTHR43806">
    <property type="entry name" value="PEPTIDASE S8"/>
    <property type="match status" value="1"/>
</dbReference>
<evidence type="ECO:0000256" key="3">
    <source>
        <dbReference type="ARBA" id="ARBA00022801"/>
    </source>
</evidence>
<reference evidence="8 9" key="1">
    <citation type="submission" date="2020-12" db="EMBL/GenBank/DDBJ databases">
        <title>FDA dAtabase for Regulatory Grade micrObial Sequences (FDA-ARGOS): Supporting development and validation of Infectious Disease Dx tests.</title>
        <authorList>
            <person name="Sproer C."/>
            <person name="Gronow S."/>
            <person name="Severitt S."/>
            <person name="Schroder I."/>
            <person name="Tallon L."/>
            <person name="Sadzewicz L."/>
            <person name="Zhao X."/>
            <person name="Boylan J."/>
            <person name="Ott S."/>
            <person name="Bowen H."/>
            <person name="Vavikolanu K."/>
            <person name="Mehta A."/>
            <person name="Aluvathingal J."/>
            <person name="Nadendla S."/>
            <person name="Lowell S."/>
            <person name="Myers T."/>
            <person name="Yan Y."/>
            <person name="Sichtig H."/>
        </authorList>
    </citation>
    <scope>NUCLEOTIDE SEQUENCE [LARGE SCALE GENOMIC DNA]</scope>
    <source>
        <strain evidence="8 9">FDAARGOS_985</strain>
    </source>
</reference>
<dbReference type="InterPro" id="IPR036852">
    <property type="entry name" value="Peptidase_S8/S53_dom_sf"/>
</dbReference>
<dbReference type="CDD" id="cd00306">
    <property type="entry name" value="Peptidases_S8_S53"/>
    <property type="match status" value="1"/>
</dbReference>
<dbReference type="EMBL" id="CP066065">
    <property type="protein sequence ID" value="QQC43873.1"/>
    <property type="molecule type" value="Genomic_DNA"/>
</dbReference>
<dbReference type="InterPro" id="IPR050131">
    <property type="entry name" value="Peptidase_S8_subtilisin-like"/>
</dbReference>
<keyword evidence="9" id="KW-1185">Reference proteome</keyword>
<dbReference type="InterPro" id="IPR023828">
    <property type="entry name" value="Peptidase_S8_Ser-AS"/>
</dbReference>
<protein>
    <submittedName>
        <fullName evidence="8">S8 family serine peptidase</fullName>
    </submittedName>
</protein>